<protein>
    <submittedName>
        <fullName evidence="2">TIGR03083 family protein</fullName>
    </submittedName>
</protein>
<dbReference type="RefSeq" id="WP_073455735.1">
    <property type="nucleotide sequence ID" value="NZ_CALGVN010000032.1"/>
</dbReference>
<evidence type="ECO:0000313" key="3">
    <source>
        <dbReference type="Proteomes" id="UP000184363"/>
    </source>
</evidence>
<reference evidence="2 3" key="1">
    <citation type="submission" date="2016-11" db="EMBL/GenBank/DDBJ databases">
        <authorList>
            <person name="Jaros S."/>
            <person name="Januszkiewicz K."/>
            <person name="Wedrychowicz H."/>
        </authorList>
    </citation>
    <scope>NUCLEOTIDE SEQUENCE [LARGE SCALE GENOMIC DNA]</scope>
    <source>
        <strain evidence="2 3">DSM 43832</strain>
    </source>
</reference>
<dbReference type="Proteomes" id="UP000184363">
    <property type="component" value="Unassembled WGS sequence"/>
</dbReference>
<dbReference type="EMBL" id="FRAP01000003">
    <property type="protein sequence ID" value="SHK17232.1"/>
    <property type="molecule type" value="Genomic_DNA"/>
</dbReference>
<dbReference type="SUPFAM" id="SSF109854">
    <property type="entry name" value="DinB/YfiT-like putative metalloenzymes"/>
    <property type="match status" value="1"/>
</dbReference>
<dbReference type="NCBIfam" id="TIGR03083">
    <property type="entry name" value="maleylpyruvate isomerase family mycothiol-dependent enzyme"/>
    <property type="match status" value="1"/>
</dbReference>
<accession>A0A1M6QAG4</accession>
<name>A0A1M6QAG4_PSETH</name>
<gene>
    <name evidence="2" type="ORF">SAMN05443637_103201</name>
</gene>
<organism evidence="2 3">
    <name type="scientific">Pseudonocardia thermophila</name>
    <dbReference type="NCBI Taxonomy" id="1848"/>
    <lineage>
        <taxon>Bacteria</taxon>
        <taxon>Bacillati</taxon>
        <taxon>Actinomycetota</taxon>
        <taxon>Actinomycetes</taxon>
        <taxon>Pseudonocardiales</taxon>
        <taxon>Pseudonocardiaceae</taxon>
        <taxon>Pseudonocardia</taxon>
    </lineage>
</organism>
<dbReference type="GO" id="GO:0046872">
    <property type="term" value="F:metal ion binding"/>
    <property type="evidence" value="ECO:0007669"/>
    <property type="project" value="InterPro"/>
</dbReference>
<evidence type="ECO:0000313" key="2">
    <source>
        <dbReference type="EMBL" id="SHK17232.1"/>
    </source>
</evidence>
<dbReference type="OrthoDB" id="5178565at2"/>
<dbReference type="AlphaFoldDB" id="A0A1M6QAG4"/>
<dbReference type="InterPro" id="IPR017517">
    <property type="entry name" value="Maleyloyr_isom"/>
</dbReference>
<dbReference type="InterPro" id="IPR024344">
    <property type="entry name" value="MDMPI_metal-binding"/>
</dbReference>
<dbReference type="Gene3D" id="1.20.120.450">
    <property type="entry name" value="dinb family like domain"/>
    <property type="match status" value="1"/>
</dbReference>
<evidence type="ECO:0000259" key="1">
    <source>
        <dbReference type="Pfam" id="PF11716"/>
    </source>
</evidence>
<dbReference type="InterPro" id="IPR034660">
    <property type="entry name" value="DinB/YfiT-like"/>
</dbReference>
<dbReference type="Pfam" id="PF11716">
    <property type="entry name" value="MDMPI_N"/>
    <property type="match status" value="1"/>
</dbReference>
<proteinExistence type="predicted"/>
<feature type="domain" description="Mycothiol-dependent maleylpyruvate isomerase metal-binding" evidence="1">
    <location>
        <begin position="11"/>
        <end position="99"/>
    </location>
</feature>
<dbReference type="STRING" id="1848.SAMN05443637_103201"/>
<keyword evidence="3" id="KW-1185">Reference proteome</keyword>
<sequence>MDADTIWASVAAERRYLADLLEGRADEEWERPSLCTEWRVRDVVAHVAMTPQPPGPRQLLVGAVRHRFDFDGLNRDMARAWAAARTGAQLVDELRRYADLRRKPFVTTLENLLFDTVVHVQDVAIPFGIEHTVPAPVSTAALDRVWAMGWPFHARRRLAGLRLVATDTGWTAGEGPAEVRGPALALLLTMTGRPAAHAGLDGPGAAELASR</sequence>